<feature type="compositionally biased region" description="Low complexity" evidence="1">
    <location>
        <begin position="40"/>
        <end position="54"/>
    </location>
</feature>
<evidence type="ECO:0000313" key="4">
    <source>
        <dbReference type="Proteomes" id="UP001163624"/>
    </source>
</evidence>
<proteinExistence type="predicted"/>
<feature type="chain" id="PRO_5046919531" description="Secreted protein" evidence="2">
    <location>
        <begin position="25"/>
        <end position="63"/>
    </location>
</feature>
<evidence type="ECO:0000256" key="1">
    <source>
        <dbReference type="SAM" id="MobiDB-lite"/>
    </source>
</evidence>
<feature type="region of interest" description="Disordered" evidence="1">
    <location>
        <begin position="40"/>
        <end position="63"/>
    </location>
</feature>
<dbReference type="EMBL" id="CP113432">
    <property type="protein sequence ID" value="WAI51881.1"/>
    <property type="molecule type" value="Genomic_DNA"/>
</dbReference>
<evidence type="ECO:0000313" key="3">
    <source>
        <dbReference type="EMBL" id="WAI51881.1"/>
    </source>
</evidence>
<sequence length="63" mass="6668">MKLNVIAATILAAAAAIAAQASFAEESSLMQNRMLNLTHSVQQQQTEQSASHQVNVEATSKQG</sequence>
<protein>
    <recommendedName>
        <fullName evidence="5">Secreted protein</fullName>
    </recommendedName>
</protein>
<keyword evidence="2" id="KW-0732">Signal</keyword>
<name>A0ABY7A5X2_9PSED</name>
<gene>
    <name evidence="3" type="ORF">OU419_11725</name>
</gene>
<accession>A0ABY7A5X2</accession>
<reference evidence="3" key="1">
    <citation type="submission" date="2022-11" db="EMBL/GenBank/DDBJ databases">
        <title>Pseudomonas triclosanedens sp. nov., a triclosan degrader isolated from activated sludge.</title>
        <authorList>
            <person name="Yin Y."/>
            <person name="Lu Z."/>
        </authorList>
    </citation>
    <scope>NUCLEOTIDE SEQUENCE</scope>
    <source>
        <strain evidence="3">ZM23</strain>
    </source>
</reference>
<dbReference type="RefSeq" id="WP_254473191.1">
    <property type="nucleotide sequence ID" value="NZ_CP113432.1"/>
</dbReference>
<organism evidence="3 4">
    <name type="scientific">Pseudomonas triclosanedens</name>
    <dbReference type="NCBI Taxonomy" id="2961893"/>
    <lineage>
        <taxon>Bacteria</taxon>
        <taxon>Pseudomonadati</taxon>
        <taxon>Pseudomonadota</taxon>
        <taxon>Gammaproteobacteria</taxon>
        <taxon>Pseudomonadales</taxon>
        <taxon>Pseudomonadaceae</taxon>
        <taxon>Pseudomonas</taxon>
    </lineage>
</organism>
<feature type="signal peptide" evidence="2">
    <location>
        <begin position="1"/>
        <end position="24"/>
    </location>
</feature>
<evidence type="ECO:0000256" key="2">
    <source>
        <dbReference type="SAM" id="SignalP"/>
    </source>
</evidence>
<evidence type="ECO:0008006" key="5">
    <source>
        <dbReference type="Google" id="ProtNLM"/>
    </source>
</evidence>
<keyword evidence="4" id="KW-1185">Reference proteome</keyword>
<dbReference type="Proteomes" id="UP001163624">
    <property type="component" value="Chromosome"/>
</dbReference>